<dbReference type="GO" id="GO:0006412">
    <property type="term" value="P:translation"/>
    <property type="evidence" value="ECO:0007669"/>
    <property type="project" value="UniProtKB-UniRule"/>
</dbReference>
<evidence type="ECO:0000256" key="2">
    <source>
        <dbReference type="ARBA" id="ARBA00022980"/>
    </source>
</evidence>
<evidence type="ECO:0000256" key="4">
    <source>
        <dbReference type="HAMAP-Rule" id="MF_00368"/>
    </source>
</evidence>
<proteinExistence type="inferred from homology"/>
<evidence type="ECO:0000256" key="3">
    <source>
        <dbReference type="ARBA" id="ARBA00023274"/>
    </source>
</evidence>
<dbReference type="InterPro" id="IPR014719">
    <property type="entry name" value="Ribosomal_bL12_C/ClpS-like"/>
</dbReference>
<name>A0A2H0N1A6_9BACT</name>
<evidence type="ECO:0000256" key="1">
    <source>
        <dbReference type="ARBA" id="ARBA00007197"/>
    </source>
</evidence>
<dbReference type="EMBL" id="PCWK01000019">
    <property type="protein sequence ID" value="PIR02668.1"/>
    <property type="molecule type" value="Genomic_DNA"/>
</dbReference>
<keyword evidence="3 4" id="KW-0687">Ribonucleoprotein</keyword>
<protein>
    <recommendedName>
        <fullName evidence="4">Large ribosomal subunit protein bL12</fullName>
    </recommendedName>
</protein>
<dbReference type="Pfam" id="PF00542">
    <property type="entry name" value="Ribosomal_L12"/>
    <property type="match status" value="1"/>
</dbReference>
<dbReference type="Gene3D" id="3.30.1390.10">
    <property type="match status" value="1"/>
</dbReference>
<comment type="subunit">
    <text evidence="4">Homodimer. Part of the ribosomal stalk of the 50S ribosomal subunit. Forms a multimeric L10(L12)X complex, where L10 forms an elongated spine to which 2 to 4 L12 dimers bind in a sequential fashion. Binds GTP-bound translation factors.</text>
</comment>
<dbReference type="PANTHER" id="PTHR45987">
    <property type="entry name" value="39S RIBOSOMAL PROTEIN L12"/>
    <property type="match status" value="1"/>
</dbReference>
<gene>
    <name evidence="4" type="primary">rplL</name>
    <name evidence="7" type="ORF">COV62_00920</name>
</gene>
<dbReference type="NCBIfam" id="TIGR00855">
    <property type="entry name" value="L12"/>
    <property type="match status" value="1"/>
</dbReference>
<dbReference type="InterPro" id="IPR013823">
    <property type="entry name" value="Ribosomal_bL12_C"/>
</dbReference>
<evidence type="ECO:0000259" key="5">
    <source>
        <dbReference type="Pfam" id="PF00542"/>
    </source>
</evidence>
<dbReference type="GO" id="GO:0003729">
    <property type="term" value="F:mRNA binding"/>
    <property type="evidence" value="ECO:0007669"/>
    <property type="project" value="TreeGrafter"/>
</dbReference>
<comment type="function">
    <text evidence="4">Forms part of the ribosomal stalk which helps the ribosome interact with GTP-bound translation factors. Is thus essential for accurate translation.</text>
</comment>
<feature type="domain" description="Large ribosomal subunit protein bL12 oligomerization" evidence="6">
    <location>
        <begin position="21"/>
        <end position="63"/>
    </location>
</feature>
<dbReference type="GO" id="GO:0005840">
    <property type="term" value="C:ribosome"/>
    <property type="evidence" value="ECO:0007669"/>
    <property type="project" value="UniProtKB-KW"/>
</dbReference>
<dbReference type="GO" id="GO:0003735">
    <property type="term" value="F:structural constituent of ribosome"/>
    <property type="evidence" value="ECO:0007669"/>
    <property type="project" value="InterPro"/>
</dbReference>
<dbReference type="GO" id="GO:0005737">
    <property type="term" value="C:cytoplasm"/>
    <property type="evidence" value="ECO:0007669"/>
    <property type="project" value="UniProtKB-ARBA"/>
</dbReference>
<dbReference type="Proteomes" id="UP000231139">
    <property type="component" value="Unassembled WGS sequence"/>
</dbReference>
<evidence type="ECO:0000259" key="6">
    <source>
        <dbReference type="Pfam" id="PF16320"/>
    </source>
</evidence>
<dbReference type="InterPro" id="IPR000206">
    <property type="entry name" value="Ribosomal_bL12"/>
</dbReference>
<comment type="similarity">
    <text evidence="1 4">Belongs to the bacterial ribosomal protein bL12 family.</text>
</comment>
<evidence type="ECO:0000313" key="8">
    <source>
        <dbReference type="Proteomes" id="UP000231139"/>
    </source>
</evidence>
<dbReference type="InterPro" id="IPR008932">
    <property type="entry name" value="Ribosomal_bL12_oligo"/>
</dbReference>
<dbReference type="AlphaFoldDB" id="A0A2H0N1A6"/>
<organism evidence="7 8">
    <name type="scientific">Candidatus Nealsonbacteria bacterium CG11_big_fil_rev_8_21_14_0_20_35_11</name>
    <dbReference type="NCBI Taxonomy" id="1974713"/>
    <lineage>
        <taxon>Bacteria</taxon>
        <taxon>Candidatus Nealsoniibacteriota</taxon>
    </lineage>
</organism>
<dbReference type="GO" id="GO:1990904">
    <property type="term" value="C:ribonucleoprotein complex"/>
    <property type="evidence" value="ECO:0007669"/>
    <property type="project" value="UniProtKB-KW"/>
</dbReference>
<dbReference type="CDD" id="cd00387">
    <property type="entry name" value="Ribosomal_L7_L12"/>
    <property type="match status" value="1"/>
</dbReference>
<dbReference type="PANTHER" id="PTHR45987:SF4">
    <property type="entry name" value="LARGE RIBOSOMAL SUBUNIT PROTEIN BL12M"/>
    <property type="match status" value="1"/>
</dbReference>
<dbReference type="Gene3D" id="1.20.5.710">
    <property type="entry name" value="Single helix bin"/>
    <property type="match status" value="1"/>
</dbReference>
<dbReference type="SUPFAM" id="SSF54736">
    <property type="entry name" value="ClpS-like"/>
    <property type="match status" value="1"/>
</dbReference>
<sequence length="144" mass="15757">MVEEKKEKNEDKEVVVPKKFQNLVKEIEKMSVLDLAELVKILEKKFGVSAAAVVAATPASAPAEDTTDKEEKTEFNVVLTAIGDKKIEVIKVVRDITQKGLKESKDLVDAAANEPKTIKEGVKKGEAEELKKKLEAAGAKVELK</sequence>
<dbReference type="HAMAP" id="MF_00368">
    <property type="entry name" value="Ribosomal_bL12"/>
    <property type="match status" value="1"/>
</dbReference>
<reference evidence="7 8" key="1">
    <citation type="submission" date="2017-09" db="EMBL/GenBank/DDBJ databases">
        <title>Depth-based differentiation of microbial function through sediment-hosted aquifers and enrichment of novel symbionts in the deep terrestrial subsurface.</title>
        <authorList>
            <person name="Probst A.J."/>
            <person name="Ladd B."/>
            <person name="Jarett J.K."/>
            <person name="Geller-Mcgrath D.E."/>
            <person name="Sieber C.M."/>
            <person name="Emerson J.B."/>
            <person name="Anantharaman K."/>
            <person name="Thomas B.C."/>
            <person name="Malmstrom R."/>
            <person name="Stieglmeier M."/>
            <person name="Klingl A."/>
            <person name="Woyke T."/>
            <person name="Ryan C.M."/>
            <person name="Banfield J.F."/>
        </authorList>
    </citation>
    <scope>NUCLEOTIDE SEQUENCE [LARGE SCALE GENOMIC DNA]</scope>
    <source>
        <strain evidence="7">CG11_big_fil_rev_8_21_14_0_20_35_11</strain>
    </source>
</reference>
<feature type="domain" description="Large ribosomal subunit protein bL12 C-terminal" evidence="5">
    <location>
        <begin position="75"/>
        <end position="144"/>
    </location>
</feature>
<accession>A0A2H0N1A6</accession>
<dbReference type="InterPro" id="IPR036235">
    <property type="entry name" value="Ribosomal_bL12_oligo_N_sf"/>
</dbReference>
<dbReference type="Pfam" id="PF16320">
    <property type="entry name" value="Ribosomal_L12_N"/>
    <property type="match status" value="1"/>
</dbReference>
<evidence type="ECO:0000313" key="7">
    <source>
        <dbReference type="EMBL" id="PIR02668.1"/>
    </source>
</evidence>
<keyword evidence="2 4" id="KW-0689">Ribosomal protein</keyword>
<dbReference type="SUPFAM" id="SSF48300">
    <property type="entry name" value="Ribosomal protein L7/12, oligomerisation (N-terminal) domain"/>
    <property type="match status" value="1"/>
</dbReference>
<comment type="caution">
    <text evidence="7">The sequence shown here is derived from an EMBL/GenBank/DDBJ whole genome shotgun (WGS) entry which is preliminary data.</text>
</comment>
<dbReference type="FunFam" id="3.30.1390.10:FF:000001">
    <property type="entry name" value="50S ribosomal protein L7/L12"/>
    <property type="match status" value="1"/>
</dbReference>